<proteinExistence type="inferred from homology"/>
<dbReference type="Pfam" id="PF12254">
    <property type="entry name" value="DNA_pol_alpha_N"/>
    <property type="match status" value="1"/>
</dbReference>
<gene>
    <name evidence="18" type="ORF">FWK35_00018743</name>
</gene>
<dbReference type="GO" id="GO:0033554">
    <property type="term" value="P:cellular response to stress"/>
    <property type="evidence" value="ECO:0007669"/>
    <property type="project" value="UniProtKB-ARBA"/>
</dbReference>
<dbReference type="GO" id="GO:0003887">
    <property type="term" value="F:DNA-directed DNA polymerase activity"/>
    <property type="evidence" value="ECO:0007669"/>
    <property type="project" value="UniProtKB-KW"/>
</dbReference>
<dbReference type="Gene3D" id="3.30.420.10">
    <property type="entry name" value="Ribonuclease H-like superfamily/Ribonuclease H"/>
    <property type="match status" value="1"/>
</dbReference>
<feature type="domain" description="DNA-directed DNA polymerase family B exonuclease" evidence="15">
    <location>
        <begin position="471"/>
        <end position="705"/>
    </location>
</feature>
<dbReference type="InterPro" id="IPR006133">
    <property type="entry name" value="DNA-dir_DNA_pol_B_exonuc"/>
</dbReference>
<feature type="domain" description="DNA polymerase alpha catalytic subunit N-terminal" evidence="17">
    <location>
        <begin position="28"/>
        <end position="91"/>
    </location>
</feature>
<dbReference type="GO" id="GO:0006273">
    <property type="term" value="P:lagging strand elongation"/>
    <property type="evidence" value="ECO:0007669"/>
    <property type="project" value="TreeGrafter"/>
</dbReference>
<dbReference type="PROSITE" id="PS00116">
    <property type="entry name" value="DNA_POLYMERASE_B"/>
    <property type="match status" value="1"/>
</dbReference>
<evidence type="ECO:0000313" key="19">
    <source>
        <dbReference type="Proteomes" id="UP000478052"/>
    </source>
</evidence>
<evidence type="ECO:0000256" key="8">
    <source>
        <dbReference type="ARBA" id="ARBA00022833"/>
    </source>
</evidence>
<comment type="catalytic activity">
    <reaction evidence="12">
        <text>DNA(n) + a 2'-deoxyribonucleoside 5'-triphosphate = DNA(n+1) + diphosphate</text>
        <dbReference type="Rhea" id="RHEA:22508"/>
        <dbReference type="Rhea" id="RHEA-COMP:17339"/>
        <dbReference type="Rhea" id="RHEA-COMP:17340"/>
        <dbReference type="ChEBI" id="CHEBI:33019"/>
        <dbReference type="ChEBI" id="CHEBI:61560"/>
        <dbReference type="ChEBI" id="CHEBI:173112"/>
        <dbReference type="EC" id="2.7.7.7"/>
    </reaction>
</comment>
<dbReference type="EC" id="2.7.7.7" evidence="12"/>
<dbReference type="Gene3D" id="1.10.287.690">
    <property type="entry name" value="Helix hairpin bin"/>
    <property type="match status" value="1"/>
</dbReference>
<evidence type="ECO:0000256" key="4">
    <source>
        <dbReference type="ARBA" id="ARBA00022695"/>
    </source>
</evidence>
<feature type="region of interest" description="Disordered" evidence="13">
    <location>
        <begin position="100"/>
        <end position="126"/>
    </location>
</feature>
<dbReference type="GO" id="GO:0008270">
    <property type="term" value="F:zinc ion binding"/>
    <property type="evidence" value="ECO:0007669"/>
    <property type="project" value="UniProtKB-KW"/>
</dbReference>
<comment type="caution">
    <text evidence="18">The sequence shown here is derived from an EMBL/GenBank/DDBJ whole genome shotgun (WGS) entry which is preliminary data.</text>
</comment>
<name>A0A6G0YAL2_APHCR</name>
<dbReference type="InterPro" id="IPR042087">
    <property type="entry name" value="DNA_pol_B_thumb"/>
</dbReference>
<evidence type="ECO:0000256" key="6">
    <source>
        <dbReference type="ARBA" id="ARBA00022723"/>
    </source>
</evidence>
<dbReference type="InterPro" id="IPR017964">
    <property type="entry name" value="DNA-dir_DNA_pol_B_CS"/>
</dbReference>
<feature type="domain" description="Zinc finger DNA-directed DNA polymerase family B alpha" evidence="16">
    <location>
        <begin position="1258"/>
        <end position="1438"/>
    </location>
</feature>
<dbReference type="Pfam" id="PF00136">
    <property type="entry name" value="DNA_pol_B"/>
    <property type="match status" value="1"/>
</dbReference>
<keyword evidence="7" id="KW-0863">Zinc-finger</keyword>
<keyword evidence="19" id="KW-1185">Reference proteome</keyword>
<feature type="domain" description="DNA-directed DNA polymerase family B multifunctional" evidence="14">
    <location>
        <begin position="775"/>
        <end position="1219"/>
    </location>
</feature>
<keyword evidence="10 12" id="KW-0238">DNA-binding</keyword>
<dbReference type="GO" id="GO:0003688">
    <property type="term" value="F:DNA replication origin binding"/>
    <property type="evidence" value="ECO:0007669"/>
    <property type="project" value="TreeGrafter"/>
</dbReference>
<dbReference type="Gene3D" id="1.10.132.60">
    <property type="entry name" value="DNA polymerase family B, C-terminal domain"/>
    <property type="match status" value="1"/>
</dbReference>
<evidence type="ECO:0000256" key="7">
    <source>
        <dbReference type="ARBA" id="ARBA00022771"/>
    </source>
</evidence>
<dbReference type="InterPro" id="IPR036397">
    <property type="entry name" value="RNaseH_sf"/>
</dbReference>
<evidence type="ECO:0000256" key="10">
    <source>
        <dbReference type="ARBA" id="ARBA00023125"/>
    </source>
</evidence>
<evidence type="ECO:0000259" key="15">
    <source>
        <dbReference type="Pfam" id="PF03104"/>
    </source>
</evidence>
<dbReference type="InterPro" id="IPR024647">
    <property type="entry name" value="DNA_pol_a_cat_su_N"/>
</dbReference>
<keyword evidence="5 12" id="KW-0235">DNA replication</keyword>
<dbReference type="Pfam" id="PF03104">
    <property type="entry name" value="DNA_pol_B_exo1"/>
    <property type="match status" value="1"/>
</dbReference>
<dbReference type="Proteomes" id="UP000478052">
    <property type="component" value="Unassembled WGS sequence"/>
</dbReference>
<keyword evidence="4 12" id="KW-0548">Nucleotidyltransferase</keyword>
<dbReference type="InterPro" id="IPR012337">
    <property type="entry name" value="RNaseH-like_sf"/>
</dbReference>
<dbReference type="PANTHER" id="PTHR45861">
    <property type="entry name" value="DNA POLYMERASE ALPHA CATALYTIC SUBUNIT"/>
    <property type="match status" value="1"/>
</dbReference>
<evidence type="ECO:0000259" key="16">
    <source>
        <dbReference type="Pfam" id="PF08996"/>
    </source>
</evidence>
<keyword evidence="8" id="KW-0862">Zinc</keyword>
<evidence type="ECO:0000313" key="18">
    <source>
        <dbReference type="EMBL" id="KAF0752055.1"/>
    </source>
</evidence>
<dbReference type="GO" id="GO:0003697">
    <property type="term" value="F:single-stranded DNA binding"/>
    <property type="evidence" value="ECO:0007669"/>
    <property type="project" value="TreeGrafter"/>
</dbReference>
<dbReference type="FunFam" id="3.30.70.2820:FF:000001">
    <property type="entry name" value="DNA polymerase"/>
    <property type="match status" value="1"/>
</dbReference>
<dbReference type="OrthoDB" id="6755010at2759"/>
<dbReference type="InterPro" id="IPR043502">
    <property type="entry name" value="DNA/RNA_pol_sf"/>
</dbReference>
<evidence type="ECO:0000256" key="11">
    <source>
        <dbReference type="ARBA" id="ARBA00023242"/>
    </source>
</evidence>
<evidence type="ECO:0000256" key="2">
    <source>
        <dbReference type="ARBA" id="ARBA00005755"/>
    </source>
</evidence>
<dbReference type="Gene3D" id="1.10.3200.20">
    <property type="entry name" value="DNA Polymerase alpha, zinc finger"/>
    <property type="match status" value="1"/>
</dbReference>
<dbReference type="CDD" id="cd05776">
    <property type="entry name" value="DNA_polB_alpha_exo"/>
    <property type="match status" value="1"/>
</dbReference>
<dbReference type="GO" id="GO:0000166">
    <property type="term" value="F:nucleotide binding"/>
    <property type="evidence" value="ECO:0007669"/>
    <property type="project" value="InterPro"/>
</dbReference>
<dbReference type="FunFam" id="1.10.287.690:FF:000003">
    <property type="entry name" value="DNA polymerase"/>
    <property type="match status" value="1"/>
</dbReference>
<evidence type="ECO:0000259" key="14">
    <source>
        <dbReference type="Pfam" id="PF00136"/>
    </source>
</evidence>
<dbReference type="InterPro" id="IPR023211">
    <property type="entry name" value="DNA_pol_palm_dom_sf"/>
</dbReference>
<comment type="similarity">
    <text evidence="2 12">Belongs to the DNA polymerase type-B family.</text>
</comment>
<comment type="subcellular location">
    <subcellularLocation>
        <location evidence="1">Nucleus</location>
    </subcellularLocation>
</comment>
<evidence type="ECO:0000256" key="1">
    <source>
        <dbReference type="ARBA" id="ARBA00004123"/>
    </source>
</evidence>
<dbReference type="InterPro" id="IPR045846">
    <property type="entry name" value="POLBc_alpha"/>
</dbReference>
<dbReference type="Gene3D" id="2.40.50.730">
    <property type="match status" value="1"/>
</dbReference>
<dbReference type="InterPro" id="IPR038256">
    <property type="entry name" value="Pol_alpha_znc_sf"/>
</dbReference>
<dbReference type="GO" id="GO:1902975">
    <property type="term" value="P:mitotic DNA replication initiation"/>
    <property type="evidence" value="ECO:0007669"/>
    <property type="project" value="InterPro"/>
</dbReference>
<dbReference type="InterPro" id="IPR006134">
    <property type="entry name" value="DNA-dir_DNA_pol_B_multi_dom"/>
</dbReference>
<dbReference type="CDD" id="cd05532">
    <property type="entry name" value="POLBc_alpha"/>
    <property type="match status" value="1"/>
</dbReference>
<dbReference type="SMART" id="SM00486">
    <property type="entry name" value="POLBc"/>
    <property type="match status" value="1"/>
</dbReference>
<keyword evidence="6" id="KW-0479">Metal-binding</keyword>
<keyword evidence="11" id="KW-0539">Nucleus</keyword>
<dbReference type="GO" id="GO:0006272">
    <property type="term" value="P:leading strand elongation"/>
    <property type="evidence" value="ECO:0007669"/>
    <property type="project" value="TreeGrafter"/>
</dbReference>
<dbReference type="SUPFAM" id="SSF56672">
    <property type="entry name" value="DNA/RNA polymerases"/>
    <property type="match status" value="1"/>
</dbReference>
<dbReference type="PRINTS" id="PR00106">
    <property type="entry name" value="DNAPOLB"/>
</dbReference>
<evidence type="ECO:0000256" key="12">
    <source>
        <dbReference type="RuleBase" id="RU000442"/>
    </source>
</evidence>
<dbReference type="EMBL" id="VUJU01005175">
    <property type="protein sequence ID" value="KAF0752055.1"/>
    <property type="molecule type" value="Genomic_DNA"/>
</dbReference>
<feature type="non-terminal residue" evidence="18">
    <location>
        <position position="1"/>
    </location>
</feature>
<evidence type="ECO:0000256" key="9">
    <source>
        <dbReference type="ARBA" id="ARBA00022932"/>
    </source>
</evidence>
<evidence type="ECO:0000256" key="5">
    <source>
        <dbReference type="ARBA" id="ARBA00022705"/>
    </source>
</evidence>
<dbReference type="InterPro" id="IPR006172">
    <property type="entry name" value="DNA-dir_DNA_pol_B"/>
</dbReference>
<dbReference type="InterPro" id="IPR015088">
    <property type="entry name" value="Znf_DNA-dir_DNA_pol_B_alpha"/>
</dbReference>
<dbReference type="PANTHER" id="PTHR45861:SF1">
    <property type="entry name" value="DNA POLYMERASE ALPHA CATALYTIC SUBUNIT"/>
    <property type="match status" value="1"/>
</dbReference>
<dbReference type="FunFam" id="1.10.132.60:FF:000004">
    <property type="entry name" value="DNA polymerase"/>
    <property type="match status" value="1"/>
</dbReference>
<evidence type="ECO:0000256" key="13">
    <source>
        <dbReference type="SAM" id="MobiDB-lite"/>
    </source>
</evidence>
<dbReference type="Gene3D" id="3.90.1600.10">
    <property type="entry name" value="Palm domain of DNA polymerase"/>
    <property type="match status" value="1"/>
</dbReference>
<dbReference type="Pfam" id="PF08996">
    <property type="entry name" value="zf-DNA_Pol"/>
    <property type="match status" value="1"/>
</dbReference>
<organism evidence="18 19">
    <name type="scientific">Aphis craccivora</name>
    <name type="common">Cowpea aphid</name>
    <dbReference type="NCBI Taxonomy" id="307492"/>
    <lineage>
        <taxon>Eukaryota</taxon>
        <taxon>Metazoa</taxon>
        <taxon>Ecdysozoa</taxon>
        <taxon>Arthropoda</taxon>
        <taxon>Hexapoda</taxon>
        <taxon>Insecta</taxon>
        <taxon>Pterygota</taxon>
        <taxon>Neoptera</taxon>
        <taxon>Paraneoptera</taxon>
        <taxon>Hemiptera</taxon>
        <taxon>Sternorrhyncha</taxon>
        <taxon>Aphidomorpha</taxon>
        <taxon>Aphidoidea</taxon>
        <taxon>Aphididae</taxon>
        <taxon>Aphidini</taxon>
        <taxon>Aphis</taxon>
        <taxon>Aphis</taxon>
    </lineage>
</organism>
<dbReference type="NCBIfam" id="TIGR00592">
    <property type="entry name" value="pol2"/>
    <property type="match status" value="1"/>
</dbReference>
<accession>A0A6G0YAL2</accession>
<dbReference type="GO" id="GO:0003682">
    <property type="term" value="F:chromatin binding"/>
    <property type="evidence" value="ECO:0007669"/>
    <property type="project" value="TreeGrafter"/>
</dbReference>
<sequence>FNLIFTYQTETSRPKRQKVGQTSRFEALAKLKKLKTDGTKHKYEVEPMKNVYEEISEQEYTDRVVKRQQDNWIVDDFDVDGYVEDGREIFDDDLDEESIAKEEKKGRGKKRSRADKSFEEDLPSSNRDIQKMFANMPVKKKKEVPVNLDEDDILGDLIQELDKPVITKATRLVHNKVTEKIKRENQTRGYLESFSTGLQSPRPPVNKIVIKTEKADENIENQNLKLNEHNDVNKNNCETKELSAESTKKPVSLTENTIKQELFDESMDDCIDDFDFEEAIQAEKSFMELEELNIKKELTKTEIKIDFEETKWPIENVQEEEQVALPHDISSKLPLTTDKNGTQVFRFFYLDAFEDVFKQPGVVFLFGKVKPVNFDTYVSCCVVVKNIERRMFLLPRNTTSDNEEVKMVDVYNEFNNLTDKYQIQNFKSRKTTKKYAFDLADVADESEYLEIRYSASYPPLPEDLSGKTFSRIFGTNTSFLELLLLDQKIKGPCWLDIKIPQLSNNPMSWCKIEVLCLDMKNIQLAPTASPPPVVIMTLNPRITYNKKTKQNEIIIISCLVHTHFPLDQAPPTPLHNQFFCAISRPTNVPWPVRYQEELKKCGDPSKIIKMDSERALLTFFLAKLSKIDPDMIIGHDICSHILSTLVNRLEANKIQNWSKIGRLRRTLFPKKGKFITEKSVLSGRLICDTQISAKELIKARSYDLYSLSEQILNVKENEQFNLSDDEVSYMYCSAVSLMQLIKFTIMDTSCIMRLMCQMNVLPLALQITKVAGNLLSRTLIGGRAERNEYLLLHAFNEKGYILPDKQYKKRPLHKNEDNAEEDSNKKNGRKKAQYLGGLVLDPKVGFYDKMILLMDFNSLYPSIIQEYNICFTTVSFRTLLAQEGDDEVSELLKLTPNQSVARGILPAEIKSLVDSRREVKKLMNDPKISATLKEQYNLRQTALKLTANSMYGCLGFTHSRFYAKPLAALITAKGREILISTKALVEKLSFDVIYGDTDSLMINSNCVDYDQVMKIGYKIKAEVNKMYKQVELDIDGIFKYMLLLKKKKYAAISISKLPSGEFITKEEIKGLDIVRRDWSQLSQEAGRFVLRQILCDQSPEERVSNICAQLEKLRADCEGNNVPLGLLAISKTLTKAPQDYSDAKALPHVAIAQRLNKQSIKFRQGDTVSYVVCEDGTNLAFTQRVYHVDELKNNTNLKIDFKYYLSQQIHPVIMRLCAPLEDIDAKMIAEYLGLDPAQYQNQRTKTIYENSLDETAIDLDDATRFSGCDLFKFKCLGCKTDLQILAPATKEQNGKLEFSLGRCSNLECYIPPFKYIGMLENILWTNIRKHLMKFYKSYYVCDDSTCDYKSKYLPLTNNDMCLQCESGTLKKEYSAGELLHQLRYYLFLFDVDKVLYRNKEIKLSIEDPLYIAYNRLKIKVQKALKHHDFYYVNLKEIFGKY</sequence>
<keyword evidence="3 12" id="KW-0808">Transferase</keyword>
<protein>
    <recommendedName>
        <fullName evidence="12">DNA polymerase</fullName>
        <ecNumber evidence="12">2.7.7.7</ecNumber>
    </recommendedName>
</protein>
<keyword evidence="9 12" id="KW-0239">DNA-directed DNA polymerase</keyword>
<dbReference type="SUPFAM" id="SSF53098">
    <property type="entry name" value="Ribonuclease H-like"/>
    <property type="match status" value="1"/>
</dbReference>
<evidence type="ECO:0000259" key="17">
    <source>
        <dbReference type="Pfam" id="PF12254"/>
    </source>
</evidence>
<dbReference type="Gene3D" id="3.30.70.2820">
    <property type="match status" value="1"/>
</dbReference>
<dbReference type="GO" id="GO:0005658">
    <property type="term" value="C:alpha DNA polymerase:primase complex"/>
    <property type="evidence" value="ECO:0007669"/>
    <property type="project" value="UniProtKB-ARBA"/>
</dbReference>
<reference evidence="18 19" key="1">
    <citation type="submission" date="2019-08" db="EMBL/GenBank/DDBJ databases">
        <title>Whole genome of Aphis craccivora.</title>
        <authorList>
            <person name="Voronova N.V."/>
            <person name="Shulinski R.S."/>
            <person name="Bandarenka Y.V."/>
            <person name="Zhorov D.G."/>
            <person name="Warner D."/>
        </authorList>
    </citation>
    <scope>NUCLEOTIDE SEQUENCE [LARGE SCALE GENOMIC DNA]</scope>
    <source>
        <strain evidence="18">180601</strain>
        <tissue evidence="18">Whole Body</tissue>
    </source>
</reference>
<evidence type="ECO:0000256" key="3">
    <source>
        <dbReference type="ARBA" id="ARBA00022679"/>
    </source>
</evidence>